<dbReference type="EMBL" id="CP016796">
    <property type="protein sequence ID" value="API87668.1"/>
    <property type="molecule type" value="Genomic_DNA"/>
</dbReference>
<proteinExistence type="predicted"/>
<evidence type="ECO:0000313" key="3">
    <source>
        <dbReference type="Proteomes" id="UP000184222"/>
    </source>
</evidence>
<dbReference type="OrthoDB" id="5603039at2"/>
<dbReference type="STRING" id="573570.F7310_10035"/>
<evidence type="ECO:0000256" key="1">
    <source>
        <dbReference type="SAM" id="Coils"/>
    </source>
</evidence>
<organism evidence="2 3">
    <name type="scientific">Francisella uliginis</name>
    <dbReference type="NCBI Taxonomy" id="573570"/>
    <lineage>
        <taxon>Bacteria</taxon>
        <taxon>Pseudomonadati</taxon>
        <taxon>Pseudomonadota</taxon>
        <taxon>Gammaproteobacteria</taxon>
        <taxon>Thiotrichales</taxon>
        <taxon>Francisellaceae</taxon>
        <taxon>Francisella</taxon>
    </lineage>
</organism>
<protein>
    <submittedName>
        <fullName evidence="2">Uncharacterized protein</fullName>
    </submittedName>
</protein>
<dbReference type="RefSeq" id="WP_072713445.1">
    <property type="nucleotide sequence ID" value="NZ_CP016796.1"/>
</dbReference>
<evidence type="ECO:0000313" key="2">
    <source>
        <dbReference type="EMBL" id="API87668.1"/>
    </source>
</evidence>
<dbReference type="KEGG" id="frx:F7310_10035"/>
<dbReference type="Proteomes" id="UP000184222">
    <property type="component" value="Chromosome"/>
</dbReference>
<dbReference type="AlphaFoldDB" id="A0A1L4BV07"/>
<keyword evidence="1" id="KW-0175">Coiled coil</keyword>
<accession>A0A1L4BV07</accession>
<name>A0A1L4BV07_9GAMM</name>
<keyword evidence="3" id="KW-1185">Reference proteome</keyword>
<reference evidence="2 3" key="1">
    <citation type="journal article" date="2016" name="Appl. Environ. Microbiol.">
        <title>Whole genome relationships among Francisella bacteria of diverse origin define new species and provide specific regions for detection.</title>
        <authorList>
            <person name="Challacombe J.F."/>
            <person name="Petersen J.M."/>
            <person name="Gallegos-Graves V."/>
            <person name="Hodge D."/>
            <person name="Pillai S."/>
            <person name="Kuske C.R."/>
        </authorList>
    </citation>
    <scope>NUCLEOTIDE SEQUENCE [LARGE SCALE GENOMIC DNA]</scope>
    <source>
        <strain evidence="3">TX07-7310</strain>
    </source>
</reference>
<feature type="coiled-coil region" evidence="1">
    <location>
        <begin position="362"/>
        <end position="389"/>
    </location>
</feature>
<sequence length="670" mass="76508">MLDNLFFDEINFDKFNDLELEELKSQLNYNAPSSIEELKFAQQYNKWLASKQIGKIANGRLQVSITPLNENLSLNTEKVKYLHTSQIKDLDIDFELYGFSGELSFNVPYDLSKETLWSDLANYQNKFVIEITYQESLKDSSNCQPNPDNCWSVKGYVDLAKNNAIELIDQVSKVDSYVGVRHYLSCKLFFTDAFAFIAKQHYPVKVYPQSSYVDVFNNIFENFKNLLSINDIYISKDVTVFDTQYNWICVNCDYPRRSFYDFFFYTLRHYQLQLIYNYSSTDPSYSIVDLTKPETKGDTSPELSAGIIKKIINQIGNYSFSNTNLINQHWATQEESPVDSIYASSKSVLAGKDHIFGYAVASTQLESAKEFYTKEIENTERKLKCVNLEWHRFPAEFTILPKSKFTLSKSYKQILPQFTQDLVISRAKISFKNYNKVAIYAGQTSVYTTCASDKDISSIDYQLNQGIDIKTQVCSIDAIALSFPEFKKPIKNLNIYGWIDSQASGTETTYSIVAADQTDTQKDINKDIAAEKTAFLMHDHTTKELSYIVKLPSALNGNSSKPSYITLPYFVLHDHQVMPLRNGTPVAISLGQENGSIDKVMWHSMLDQSFNKDSQINKMTFGTNDSAGVVHQAENKKLKEGSLEIFSQTSSNKTQIISDKSQMSLVYSEE</sequence>
<gene>
    <name evidence="2" type="ORF">F7310_10035</name>
</gene>